<dbReference type="Pfam" id="PF00080">
    <property type="entry name" value="Sod_Cu"/>
    <property type="match status" value="1"/>
</dbReference>
<keyword evidence="2" id="KW-0732">Signal</keyword>
<name>A0ABT9HBI3_9SPHN</name>
<evidence type="ECO:0000256" key="1">
    <source>
        <dbReference type="ARBA" id="ARBA00010457"/>
    </source>
</evidence>
<accession>A0ABT9HBI3</accession>
<evidence type="ECO:0000313" key="5">
    <source>
        <dbReference type="Proteomes" id="UP001235664"/>
    </source>
</evidence>
<dbReference type="RefSeq" id="WP_305930686.1">
    <property type="nucleotide sequence ID" value="NZ_JAVAIL010000005.1"/>
</dbReference>
<dbReference type="Gene3D" id="2.60.40.200">
    <property type="entry name" value="Superoxide dismutase, copper/zinc binding domain"/>
    <property type="match status" value="1"/>
</dbReference>
<organism evidence="4 5">
    <name type="scientific">Qipengyuania benthica</name>
    <dbReference type="NCBI Taxonomy" id="3067651"/>
    <lineage>
        <taxon>Bacteria</taxon>
        <taxon>Pseudomonadati</taxon>
        <taxon>Pseudomonadota</taxon>
        <taxon>Alphaproteobacteria</taxon>
        <taxon>Sphingomonadales</taxon>
        <taxon>Erythrobacteraceae</taxon>
        <taxon>Qipengyuania</taxon>
    </lineage>
</organism>
<dbReference type="Proteomes" id="UP001235664">
    <property type="component" value="Unassembled WGS sequence"/>
</dbReference>
<evidence type="ECO:0000313" key="4">
    <source>
        <dbReference type="EMBL" id="MDP4540682.1"/>
    </source>
</evidence>
<dbReference type="InterPro" id="IPR036423">
    <property type="entry name" value="SOD-like_Cu/Zn_dom_sf"/>
</dbReference>
<evidence type="ECO:0000259" key="3">
    <source>
        <dbReference type="Pfam" id="PF00080"/>
    </source>
</evidence>
<dbReference type="EMBL" id="JAVAIL010000005">
    <property type="protein sequence ID" value="MDP4540682.1"/>
    <property type="molecule type" value="Genomic_DNA"/>
</dbReference>
<gene>
    <name evidence="4" type="ORF">Q9K01_13705</name>
</gene>
<dbReference type="InterPro" id="IPR001424">
    <property type="entry name" value="SOD_Cu_Zn_dom"/>
</dbReference>
<feature type="domain" description="Superoxide dismutase copper/zinc binding" evidence="3">
    <location>
        <begin position="53"/>
        <end position="179"/>
    </location>
</feature>
<dbReference type="CDD" id="cd00305">
    <property type="entry name" value="Cu-Zn_Superoxide_Dismutase"/>
    <property type="match status" value="1"/>
</dbReference>
<feature type="chain" id="PRO_5047217932" evidence="2">
    <location>
        <begin position="26"/>
        <end position="184"/>
    </location>
</feature>
<dbReference type="InterPro" id="IPR024134">
    <property type="entry name" value="SOD_Cu/Zn_/chaperone"/>
</dbReference>
<dbReference type="PANTHER" id="PTHR10003">
    <property type="entry name" value="SUPEROXIDE DISMUTASE CU-ZN -RELATED"/>
    <property type="match status" value="1"/>
</dbReference>
<sequence>MSFRFPMILLGATALSACSTIDNLADDVADELATQQVGTASLSFANGQPAGSARLLSNGDQLSMAVTVTGVEPGPHGFHLHTTGSCRAPDFTSAGGHLNPYDRNHGRLSPGGPHLGDMPNLQVGASGSASATFDVSDTPERALEEIFDADGTAVVVHAGADDYRTDPAGDAGSRIACGVLQRSS</sequence>
<protein>
    <submittedName>
        <fullName evidence="4">Superoxide dismutase family protein</fullName>
    </submittedName>
</protein>
<reference evidence="4 5" key="1">
    <citation type="submission" date="2023-08" db="EMBL/GenBank/DDBJ databases">
        <title>genomic of DY56.</title>
        <authorList>
            <person name="Wang Y."/>
        </authorList>
    </citation>
    <scope>NUCLEOTIDE SEQUENCE [LARGE SCALE GENOMIC DNA]</scope>
    <source>
        <strain evidence="4 5">DY56-A-20</strain>
    </source>
</reference>
<dbReference type="PROSITE" id="PS51257">
    <property type="entry name" value="PROKAR_LIPOPROTEIN"/>
    <property type="match status" value="1"/>
</dbReference>
<evidence type="ECO:0000256" key="2">
    <source>
        <dbReference type="SAM" id="SignalP"/>
    </source>
</evidence>
<comment type="caution">
    <text evidence="4">The sequence shown here is derived from an EMBL/GenBank/DDBJ whole genome shotgun (WGS) entry which is preliminary data.</text>
</comment>
<dbReference type="SUPFAM" id="SSF49329">
    <property type="entry name" value="Cu,Zn superoxide dismutase-like"/>
    <property type="match status" value="1"/>
</dbReference>
<keyword evidence="5" id="KW-1185">Reference proteome</keyword>
<comment type="similarity">
    <text evidence="1">Belongs to the Cu-Zn superoxide dismutase family.</text>
</comment>
<feature type="signal peptide" evidence="2">
    <location>
        <begin position="1"/>
        <end position="25"/>
    </location>
</feature>
<proteinExistence type="inferred from homology"/>